<protein>
    <submittedName>
        <fullName evidence="1">Uncharacterized protein</fullName>
    </submittedName>
</protein>
<dbReference type="AlphaFoldDB" id="A0A8S2FP74"/>
<accession>A0A8S2FP74</accession>
<comment type="caution">
    <text evidence="1">The sequence shown here is derived from an EMBL/GenBank/DDBJ whole genome shotgun (WGS) entry which is preliminary data.</text>
</comment>
<evidence type="ECO:0000313" key="2">
    <source>
        <dbReference type="EMBL" id="CAF4311032.1"/>
    </source>
</evidence>
<reference evidence="1" key="1">
    <citation type="submission" date="2021-02" db="EMBL/GenBank/DDBJ databases">
        <authorList>
            <person name="Nowell W R."/>
        </authorList>
    </citation>
    <scope>NUCLEOTIDE SEQUENCE</scope>
</reference>
<dbReference type="EMBL" id="CAJOBA010058808">
    <property type="protein sequence ID" value="CAF4311032.1"/>
    <property type="molecule type" value="Genomic_DNA"/>
</dbReference>
<dbReference type="Proteomes" id="UP000677228">
    <property type="component" value="Unassembled WGS sequence"/>
</dbReference>
<gene>
    <name evidence="1" type="ORF">OVA965_LOCUS37934</name>
    <name evidence="2" type="ORF">TMI583_LOCUS39064</name>
</gene>
<name>A0A8S2FP74_9BILA</name>
<evidence type="ECO:0000313" key="3">
    <source>
        <dbReference type="Proteomes" id="UP000677228"/>
    </source>
</evidence>
<dbReference type="Proteomes" id="UP000682733">
    <property type="component" value="Unassembled WGS sequence"/>
</dbReference>
<evidence type="ECO:0000313" key="1">
    <source>
        <dbReference type="EMBL" id="CAF1524278.1"/>
    </source>
</evidence>
<proteinExistence type="predicted"/>
<sequence length="83" mass="9561">MRTNISDHIQLFYKLNDQIRLEFNSVLITLNEADCSSVGKILTTTKYALNELDETEKRSLIFIIPEFESISLTTFENFVTLLG</sequence>
<organism evidence="1 3">
    <name type="scientific">Didymodactylos carnosus</name>
    <dbReference type="NCBI Taxonomy" id="1234261"/>
    <lineage>
        <taxon>Eukaryota</taxon>
        <taxon>Metazoa</taxon>
        <taxon>Spiralia</taxon>
        <taxon>Gnathifera</taxon>
        <taxon>Rotifera</taxon>
        <taxon>Eurotatoria</taxon>
        <taxon>Bdelloidea</taxon>
        <taxon>Philodinida</taxon>
        <taxon>Philodinidae</taxon>
        <taxon>Didymodactylos</taxon>
    </lineage>
</organism>
<dbReference type="EMBL" id="CAJNOK010036645">
    <property type="protein sequence ID" value="CAF1524278.1"/>
    <property type="molecule type" value="Genomic_DNA"/>
</dbReference>